<protein>
    <recommendedName>
        <fullName evidence="4">Methanethiol oxidase</fullName>
        <ecNumber evidence="3">1.8.3.4</ecNumber>
    </recommendedName>
</protein>
<comment type="catalytic activity">
    <reaction evidence="6">
        <text>methanethiol + O2 + H2O = hydrogen sulfide + formaldehyde + H2O2 + H(+)</text>
        <dbReference type="Rhea" id="RHEA:11812"/>
        <dbReference type="ChEBI" id="CHEBI:15377"/>
        <dbReference type="ChEBI" id="CHEBI:15378"/>
        <dbReference type="ChEBI" id="CHEBI:15379"/>
        <dbReference type="ChEBI" id="CHEBI:16007"/>
        <dbReference type="ChEBI" id="CHEBI:16240"/>
        <dbReference type="ChEBI" id="CHEBI:16842"/>
        <dbReference type="ChEBI" id="CHEBI:29919"/>
        <dbReference type="EC" id="1.8.3.4"/>
    </reaction>
</comment>
<comment type="caution">
    <text evidence="7">The sequence shown here is derived from an EMBL/GenBank/DDBJ whole genome shotgun (WGS) entry which is preliminary data.</text>
</comment>
<keyword evidence="5" id="KW-0711">Selenium</keyword>
<evidence type="ECO:0000313" key="8">
    <source>
        <dbReference type="Proteomes" id="UP001497382"/>
    </source>
</evidence>
<accession>A0AAV1ZW24</accession>
<evidence type="ECO:0000256" key="3">
    <source>
        <dbReference type="ARBA" id="ARBA00012510"/>
    </source>
</evidence>
<dbReference type="PANTHER" id="PTHR23300:SF0">
    <property type="entry name" value="METHANETHIOL OXIDASE"/>
    <property type="match status" value="1"/>
</dbReference>
<dbReference type="InterPro" id="IPR015943">
    <property type="entry name" value="WD40/YVTN_repeat-like_dom_sf"/>
</dbReference>
<evidence type="ECO:0000256" key="1">
    <source>
        <dbReference type="ARBA" id="ARBA00005177"/>
    </source>
</evidence>
<dbReference type="Gene3D" id="2.130.10.10">
    <property type="entry name" value="YVTN repeat-like/Quinoprotein amine dehydrogenase"/>
    <property type="match status" value="1"/>
</dbReference>
<dbReference type="EC" id="1.8.3.4" evidence="3"/>
<dbReference type="InterPro" id="IPR008826">
    <property type="entry name" value="Se-bd"/>
</dbReference>
<proteinExistence type="inferred from homology"/>
<evidence type="ECO:0000256" key="4">
    <source>
        <dbReference type="ARBA" id="ARBA00015601"/>
    </source>
</evidence>
<sequence length="257" mass="29495">MVSTEWAGPKTFRRGFFLEDVENGLYGRSINFWDWNQRKLIQRIDLGNDGMIPLEVRFHHNPDSDIGYVGCALSSTIFEFHKQVRDSWAAHIVARTLPKKVENWILPEMPGLITDILISMDDHFLYISNWFHGDIRQYDISDSNNVKQVGQIFLGGSICKGEKVIVTEDKELEPQMLQLSLDGKRLYVTNSLFSAWDAQFYPENIERGSMMLLVHVNTECGGLTLDPNFLVDFGEEGNILAHEMRFPTGDCTSDIWE</sequence>
<evidence type="ECO:0000313" key="7">
    <source>
        <dbReference type="EMBL" id="CAL1276058.1"/>
    </source>
</evidence>
<dbReference type="EMBL" id="CAXIEN010000090">
    <property type="protein sequence ID" value="CAL1276058.1"/>
    <property type="molecule type" value="Genomic_DNA"/>
</dbReference>
<name>A0AAV1ZW24_9ARAC</name>
<dbReference type="AlphaFoldDB" id="A0AAV1ZW24"/>
<comment type="pathway">
    <text evidence="1">Organosulfur degradation.</text>
</comment>
<dbReference type="Pfam" id="PF05694">
    <property type="entry name" value="SBP56"/>
    <property type="match status" value="1"/>
</dbReference>
<reference evidence="7 8" key="1">
    <citation type="submission" date="2024-04" db="EMBL/GenBank/DDBJ databases">
        <authorList>
            <person name="Rising A."/>
            <person name="Reimegard J."/>
            <person name="Sonavane S."/>
            <person name="Akerstrom W."/>
            <person name="Nylinder S."/>
            <person name="Hedman E."/>
            <person name="Kallberg Y."/>
        </authorList>
    </citation>
    <scope>NUCLEOTIDE SEQUENCE [LARGE SCALE GENOMIC DNA]</scope>
</reference>
<dbReference type="GO" id="GO:0008430">
    <property type="term" value="F:selenium binding"/>
    <property type="evidence" value="ECO:0007669"/>
    <property type="project" value="InterPro"/>
</dbReference>
<evidence type="ECO:0000256" key="2">
    <source>
        <dbReference type="ARBA" id="ARBA00005606"/>
    </source>
</evidence>
<organism evidence="7 8">
    <name type="scientific">Larinioides sclopetarius</name>
    <dbReference type="NCBI Taxonomy" id="280406"/>
    <lineage>
        <taxon>Eukaryota</taxon>
        <taxon>Metazoa</taxon>
        <taxon>Ecdysozoa</taxon>
        <taxon>Arthropoda</taxon>
        <taxon>Chelicerata</taxon>
        <taxon>Arachnida</taxon>
        <taxon>Araneae</taxon>
        <taxon>Araneomorphae</taxon>
        <taxon>Entelegynae</taxon>
        <taxon>Araneoidea</taxon>
        <taxon>Araneidae</taxon>
        <taxon>Larinioides</taxon>
    </lineage>
</organism>
<evidence type="ECO:0000256" key="5">
    <source>
        <dbReference type="ARBA" id="ARBA00023266"/>
    </source>
</evidence>
<dbReference type="PANTHER" id="PTHR23300">
    <property type="entry name" value="METHANETHIOL OXIDASE"/>
    <property type="match status" value="1"/>
</dbReference>
<evidence type="ECO:0000256" key="6">
    <source>
        <dbReference type="ARBA" id="ARBA00047539"/>
    </source>
</evidence>
<comment type="similarity">
    <text evidence="2">Belongs to the selenium-binding protein family.</text>
</comment>
<dbReference type="SUPFAM" id="SSF75011">
    <property type="entry name" value="3-carboxy-cis,cis-mucoante lactonizing enzyme"/>
    <property type="match status" value="1"/>
</dbReference>
<dbReference type="GO" id="GO:0018549">
    <property type="term" value="F:methanethiol oxidase activity"/>
    <property type="evidence" value="ECO:0007669"/>
    <property type="project" value="UniProtKB-EC"/>
</dbReference>
<keyword evidence="8" id="KW-1185">Reference proteome</keyword>
<gene>
    <name evidence="7" type="ORF">LARSCL_LOCUS8443</name>
</gene>
<dbReference type="Proteomes" id="UP001497382">
    <property type="component" value="Unassembled WGS sequence"/>
</dbReference>